<feature type="non-terminal residue" evidence="2">
    <location>
        <position position="22"/>
    </location>
</feature>
<gene>
    <name evidence="2" type="ORF">LCGC14_3012810</name>
</gene>
<comment type="caution">
    <text evidence="2">The sequence shown here is derived from an EMBL/GenBank/DDBJ whole genome shotgun (WGS) entry which is preliminary data.</text>
</comment>
<protein>
    <submittedName>
        <fullName evidence="2">Uncharacterized protein</fullName>
    </submittedName>
</protein>
<proteinExistence type="predicted"/>
<name>A0A0F8WXL7_9ZZZZ</name>
<reference evidence="2" key="1">
    <citation type="journal article" date="2015" name="Nature">
        <title>Complex archaea that bridge the gap between prokaryotes and eukaryotes.</title>
        <authorList>
            <person name="Spang A."/>
            <person name="Saw J.H."/>
            <person name="Jorgensen S.L."/>
            <person name="Zaremba-Niedzwiedzka K."/>
            <person name="Martijn J."/>
            <person name="Lind A.E."/>
            <person name="van Eijk R."/>
            <person name="Schleper C."/>
            <person name="Guy L."/>
            <person name="Ettema T.J."/>
        </authorList>
    </citation>
    <scope>NUCLEOTIDE SEQUENCE</scope>
</reference>
<organism evidence="2">
    <name type="scientific">marine sediment metagenome</name>
    <dbReference type="NCBI Taxonomy" id="412755"/>
    <lineage>
        <taxon>unclassified sequences</taxon>
        <taxon>metagenomes</taxon>
        <taxon>ecological metagenomes</taxon>
    </lineage>
</organism>
<dbReference type="EMBL" id="LAZR01062402">
    <property type="protein sequence ID" value="KKK61592.1"/>
    <property type="molecule type" value="Genomic_DNA"/>
</dbReference>
<dbReference type="AlphaFoldDB" id="A0A0F8WXL7"/>
<accession>A0A0F8WXL7</accession>
<evidence type="ECO:0000313" key="2">
    <source>
        <dbReference type="EMBL" id="KKK61592.1"/>
    </source>
</evidence>
<evidence type="ECO:0000256" key="1">
    <source>
        <dbReference type="SAM" id="MobiDB-lite"/>
    </source>
</evidence>
<feature type="region of interest" description="Disordered" evidence="1">
    <location>
        <begin position="1"/>
        <end position="22"/>
    </location>
</feature>
<sequence>MDEKFENQIAQMIDNAEKMARD</sequence>